<evidence type="ECO:0008006" key="8">
    <source>
        <dbReference type="Google" id="ProtNLM"/>
    </source>
</evidence>
<dbReference type="PANTHER" id="PTHR33124">
    <property type="entry name" value="TRANSCRIPTION FACTOR IBH1-LIKE 1"/>
    <property type="match status" value="1"/>
</dbReference>
<feature type="compositionally biased region" description="Acidic residues" evidence="5">
    <location>
        <begin position="94"/>
        <end position="110"/>
    </location>
</feature>
<evidence type="ECO:0000256" key="3">
    <source>
        <dbReference type="ARBA" id="ARBA00023163"/>
    </source>
</evidence>
<evidence type="ECO:0000313" key="7">
    <source>
        <dbReference type="Proteomes" id="UP000026961"/>
    </source>
</evidence>
<dbReference type="GO" id="GO:0005634">
    <property type="term" value="C:nucleus"/>
    <property type="evidence" value="ECO:0007669"/>
    <property type="project" value="UniProtKB-SubCell"/>
</dbReference>
<dbReference type="eggNOG" id="ENOG502S830">
    <property type="taxonomic scope" value="Eukaryota"/>
</dbReference>
<dbReference type="Proteomes" id="UP000026961">
    <property type="component" value="Chromosome 1"/>
</dbReference>
<dbReference type="Gramene" id="OGLUM01G27360.1">
    <property type="protein sequence ID" value="OGLUM01G27360.1"/>
    <property type="gene ID" value="OGLUM01G27360"/>
</dbReference>
<evidence type="ECO:0000313" key="6">
    <source>
        <dbReference type="EnsemblPlants" id="OGLUM01G27360.1"/>
    </source>
</evidence>
<reference evidence="6" key="2">
    <citation type="submission" date="2015-04" db="UniProtKB">
        <authorList>
            <consortium name="EnsemblPlants"/>
        </authorList>
    </citation>
    <scope>IDENTIFICATION</scope>
</reference>
<reference evidence="6" key="1">
    <citation type="submission" date="2013-08" db="EMBL/GenBank/DDBJ databases">
        <title>Oryza genome evolution.</title>
        <authorList>
            <person name="Wing R.A."/>
            <person name="Panaud O."/>
            <person name="Oliveira A.C."/>
        </authorList>
    </citation>
    <scope>NUCLEOTIDE SEQUENCE</scope>
</reference>
<feature type="region of interest" description="Disordered" evidence="5">
    <location>
        <begin position="73"/>
        <end position="110"/>
    </location>
</feature>
<keyword evidence="2" id="KW-0805">Transcription regulation</keyword>
<sequence length="177" mass="19404">MDRRVVAVQAEEDDMVRQRQRQRQLVRERGRRIKVAAELGLARSSSGGRQWGRALGRRALLLRKGPATAALSSSTLLLETSAGQESKQGKAMEGEAEQEEEEEEEEEEVMVDEKVAVLRQLVPGGEAMAVERLLDETADYIAALRAQVGVMRALACLLSGLGSPPEKEISVTPEKPI</sequence>
<dbReference type="AlphaFoldDB" id="A0A0D9YC11"/>
<evidence type="ECO:0000256" key="4">
    <source>
        <dbReference type="ARBA" id="ARBA00023242"/>
    </source>
</evidence>
<proteinExistence type="predicted"/>
<evidence type="ECO:0000256" key="5">
    <source>
        <dbReference type="SAM" id="MobiDB-lite"/>
    </source>
</evidence>
<dbReference type="InterPro" id="IPR044549">
    <property type="entry name" value="bHLH_AtIBH1-like"/>
</dbReference>
<organism evidence="6">
    <name type="scientific">Oryza glumipatula</name>
    <dbReference type="NCBI Taxonomy" id="40148"/>
    <lineage>
        <taxon>Eukaryota</taxon>
        <taxon>Viridiplantae</taxon>
        <taxon>Streptophyta</taxon>
        <taxon>Embryophyta</taxon>
        <taxon>Tracheophyta</taxon>
        <taxon>Spermatophyta</taxon>
        <taxon>Magnoliopsida</taxon>
        <taxon>Liliopsida</taxon>
        <taxon>Poales</taxon>
        <taxon>Poaceae</taxon>
        <taxon>BOP clade</taxon>
        <taxon>Oryzoideae</taxon>
        <taxon>Oryzeae</taxon>
        <taxon>Oryzinae</taxon>
        <taxon>Oryza</taxon>
    </lineage>
</organism>
<keyword evidence="3" id="KW-0804">Transcription</keyword>
<dbReference type="EnsemblPlants" id="OGLUM01G27360.1">
    <property type="protein sequence ID" value="OGLUM01G27360.1"/>
    <property type="gene ID" value="OGLUM01G27360"/>
</dbReference>
<reference evidence="6" key="3">
    <citation type="submission" date="2018-05" db="EMBL/GenBank/DDBJ databases">
        <title>OgluRS3 (Oryza glumaepatula Reference Sequence Version 3).</title>
        <authorList>
            <person name="Zhang J."/>
            <person name="Kudrna D."/>
            <person name="Lee S."/>
            <person name="Talag J."/>
            <person name="Welchert J."/>
            <person name="Wing R.A."/>
        </authorList>
    </citation>
    <scope>NUCLEOTIDE SEQUENCE [LARGE SCALE GENOMIC DNA]</scope>
</reference>
<keyword evidence="7" id="KW-1185">Reference proteome</keyword>
<dbReference type="CDD" id="cd11444">
    <property type="entry name" value="bHLH_AtIBH1_like"/>
    <property type="match status" value="1"/>
</dbReference>
<dbReference type="HOGENOM" id="CLU_1580788_0_0_1"/>
<dbReference type="PANTHER" id="PTHR33124:SF105">
    <property type="entry name" value="OS01G0630300 PROTEIN"/>
    <property type="match status" value="1"/>
</dbReference>
<protein>
    <recommendedName>
        <fullName evidence="8">BHLH domain-containing protein</fullName>
    </recommendedName>
</protein>
<evidence type="ECO:0000256" key="2">
    <source>
        <dbReference type="ARBA" id="ARBA00023015"/>
    </source>
</evidence>
<keyword evidence="4" id="KW-0539">Nucleus</keyword>
<name>A0A0D9YC11_9ORYZ</name>
<dbReference type="STRING" id="40148.A0A0D9YC11"/>
<evidence type="ECO:0000256" key="1">
    <source>
        <dbReference type="ARBA" id="ARBA00004123"/>
    </source>
</evidence>
<dbReference type="GO" id="GO:0006355">
    <property type="term" value="P:regulation of DNA-templated transcription"/>
    <property type="evidence" value="ECO:0007669"/>
    <property type="project" value="InterPro"/>
</dbReference>
<dbReference type="InterPro" id="IPR044660">
    <property type="entry name" value="IBH1-like"/>
</dbReference>
<accession>A0A0D9YC11</accession>
<comment type="subcellular location">
    <subcellularLocation>
        <location evidence="1">Nucleus</location>
    </subcellularLocation>
</comment>
<feature type="compositionally biased region" description="Low complexity" evidence="5">
    <location>
        <begin position="73"/>
        <end position="82"/>
    </location>
</feature>